<dbReference type="PANTHER" id="PTHR13271:SF147">
    <property type="entry name" value="PROTEIN-LYSINE N-METHYLTRANSFERASE EFM1-RELATED"/>
    <property type="match status" value="1"/>
</dbReference>
<accession>A0A1E3PP50</accession>
<sequence>MNFRENEGYNKLVAWGKENGAVISDSLKFVETDNAGSTLIAIDDITGDKETLISCPEKLVIGNNAVFELFGYGLEKFESKQIALAFFLIHQRILKEKSFWEPYINILPTEESFTTPLYFDKDDLVWLEGTNIYEDIEARRASWELEWENNIGALPEPFEKSLYTLEQYIWASSIFTSRSFPSRLLYSDSDQSLSMLLPLVDSLNHKPFTPIHWNATVGKSFDIQSAKPLKKHEEIFNNYGAKGNEELLMGYGFCLEDNQFDNVAIKLRLPPHVADKAKNLGIEVPENLRFNVTREDPLPQALFETLKVAVLKQGEALNSVRCRLNALEVLKVSLLAKYQKHAERNPSREGKNFENYKQQASKIYRDSQTKILYEAFAACVQIINEYEASLVGSSVITLKKILTDPNSSDFAESIEVCFGTDDSTHLIESGLEDQIIMLYIGWQKTLGDLSPINSWIKEKWATEQKRVAEHLNWEDEFTELYDSMFPQLASACPDVFGSEEWSRELLGFAGNILQSEGYVKTERTGTEYCVVIENNSFNSI</sequence>
<dbReference type="PANTHER" id="PTHR13271">
    <property type="entry name" value="UNCHARACTERIZED PUTATIVE METHYLTRANSFERASE"/>
    <property type="match status" value="1"/>
</dbReference>
<protein>
    <submittedName>
        <fullName evidence="2">SET domain-containing protein</fullName>
    </submittedName>
</protein>
<organism evidence="2 3">
    <name type="scientific">Nadsonia fulvescens var. elongata DSM 6958</name>
    <dbReference type="NCBI Taxonomy" id="857566"/>
    <lineage>
        <taxon>Eukaryota</taxon>
        <taxon>Fungi</taxon>
        <taxon>Dikarya</taxon>
        <taxon>Ascomycota</taxon>
        <taxon>Saccharomycotina</taxon>
        <taxon>Dipodascomycetes</taxon>
        <taxon>Dipodascales</taxon>
        <taxon>Dipodascales incertae sedis</taxon>
        <taxon>Nadsonia</taxon>
    </lineage>
</organism>
<dbReference type="OrthoDB" id="42889at2759"/>
<dbReference type="SUPFAM" id="SSF82199">
    <property type="entry name" value="SET domain"/>
    <property type="match status" value="1"/>
</dbReference>
<dbReference type="InterPro" id="IPR050600">
    <property type="entry name" value="SETD3_SETD6_MTase"/>
</dbReference>
<dbReference type="STRING" id="857566.A0A1E3PP50"/>
<dbReference type="Gene3D" id="3.90.1410.10">
    <property type="entry name" value="set domain protein methyltransferase, domain 1"/>
    <property type="match status" value="1"/>
</dbReference>
<dbReference type="CDD" id="cd19180">
    <property type="entry name" value="SET_SpSET10-like"/>
    <property type="match status" value="1"/>
</dbReference>
<dbReference type="InterPro" id="IPR001214">
    <property type="entry name" value="SET_dom"/>
</dbReference>
<dbReference type="AlphaFoldDB" id="A0A1E3PP50"/>
<name>A0A1E3PP50_9ASCO</name>
<dbReference type="InterPro" id="IPR046341">
    <property type="entry name" value="SET_dom_sf"/>
</dbReference>
<evidence type="ECO:0000313" key="3">
    <source>
        <dbReference type="Proteomes" id="UP000095009"/>
    </source>
</evidence>
<dbReference type="GO" id="GO:0016279">
    <property type="term" value="F:protein-lysine N-methyltransferase activity"/>
    <property type="evidence" value="ECO:0007669"/>
    <property type="project" value="InterPro"/>
</dbReference>
<dbReference type="GO" id="GO:0005634">
    <property type="term" value="C:nucleus"/>
    <property type="evidence" value="ECO:0007669"/>
    <property type="project" value="TreeGrafter"/>
</dbReference>
<dbReference type="InterPro" id="IPR044432">
    <property type="entry name" value="Set10/Efm1_SET"/>
</dbReference>
<evidence type="ECO:0000313" key="2">
    <source>
        <dbReference type="EMBL" id="ODQ67213.1"/>
    </source>
</evidence>
<dbReference type="Proteomes" id="UP000095009">
    <property type="component" value="Unassembled WGS sequence"/>
</dbReference>
<evidence type="ECO:0000259" key="1">
    <source>
        <dbReference type="PROSITE" id="PS50280"/>
    </source>
</evidence>
<keyword evidence="3" id="KW-1185">Reference proteome</keyword>
<dbReference type="EMBL" id="KV454407">
    <property type="protein sequence ID" value="ODQ67213.1"/>
    <property type="molecule type" value="Genomic_DNA"/>
</dbReference>
<dbReference type="PROSITE" id="PS50280">
    <property type="entry name" value="SET"/>
    <property type="match status" value="1"/>
</dbReference>
<gene>
    <name evidence="2" type="ORF">NADFUDRAFT_77226</name>
</gene>
<proteinExistence type="predicted"/>
<reference evidence="2 3" key="1">
    <citation type="journal article" date="2016" name="Proc. Natl. Acad. Sci. U.S.A.">
        <title>Comparative genomics of biotechnologically important yeasts.</title>
        <authorList>
            <person name="Riley R."/>
            <person name="Haridas S."/>
            <person name="Wolfe K.H."/>
            <person name="Lopes M.R."/>
            <person name="Hittinger C.T."/>
            <person name="Goeker M."/>
            <person name="Salamov A.A."/>
            <person name="Wisecaver J.H."/>
            <person name="Long T.M."/>
            <person name="Calvey C.H."/>
            <person name="Aerts A.L."/>
            <person name="Barry K.W."/>
            <person name="Choi C."/>
            <person name="Clum A."/>
            <person name="Coughlan A.Y."/>
            <person name="Deshpande S."/>
            <person name="Douglass A.P."/>
            <person name="Hanson S.J."/>
            <person name="Klenk H.-P."/>
            <person name="LaButti K.M."/>
            <person name="Lapidus A."/>
            <person name="Lindquist E.A."/>
            <person name="Lipzen A.M."/>
            <person name="Meier-Kolthoff J.P."/>
            <person name="Ohm R.A."/>
            <person name="Otillar R.P."/>
            <person name="Pangilinan J.L."/>
            <person name="Peng Y."/>
            <person name="Rokas A."/>
            <person name="Rosa C.A."/>
            <person name="Scheuner C."/>
            <person name="Sibirny A.A."/>
            <person name="Slot J.C."/>
            <person name="Stielow J.B."/>
            <person name="Sun H."/>
            <person name="Kurtzman C.P."/>
            <person name="Blackwell M."/>
            <person name="Grigoriev I.V."/>
            <person name="Jeffries T.W."/>
        </authorList>
    </citation>
    <scope>NUCLEOTIDE SEQUENCE [LARGE SCALE GENOMIC DNA]</scope>
    <source>
        <strain evidence="2 3">DSM 6958</strain>
    </source>
</reference>
<feature type="domain" description="SET" evidence="1">
    <location>
        <begin position="25"/>
        <end position="240"/>
    </location>
</feature>